<dbReference type="SMART" id="SM00422">
    <property type="entry name" value="HTH_MERR"/>
    <property type="match status" value="1"/>
</dbReference>
<name>A0ABW0X8H7_9ACTN</name>
<dbReference type="Pfam" id="PF13411">
    <property type="entry name" value="MerR_1"/>
    <property type="match status" value="1"/>
</dbReference>
<dbReference type="SUPFAM" id="SSF46955">
    <property type="entry name" value="Putative DNA-binding domain"/>
    <property type="match status" value="1"/>
</dbReference>
<evidence type="ECO:0000259" key="3">
    <source>
        <dbReference type="PROSITE" id="PS50937"/>
    </source>
</evidence>
<keyword evidence="5" id="KW-1185">Reference proteome</keyword>
<feature type="coiled-coil region" evidence="2">
    <location>
        <begin position="86"/>
        <end position="113"/>
    </location>
</feature>
<reference evidence="5" key="1">
    <citation type="journal article" date="2019" name="Int. J. Syst. Evol. Microbiol.">
        <title>The Global Catalogue of Microorganisms (GCM) 10K type strain sequencing project: providing services to taxonomists for standard genome sequencing and annotation.</title>
        <authorList>
            <consortium name="The Broad Institute Genomics Platform"/>
            <consortium name="The Broad Institute Genome Sequencing Center for Infectious Disease"/>
            <person name="Wu L."/>
            <person name="Ma J."/>
        </authorList>
    </citation>
    <scope>NUCLEOTIDE SEQUENCE [LARGE SCALE GENOMIC DNA]</scope>
    <source>
        <strain evidence="5">CGMCC 4.1437</strain>
    </source>
</reference>
<dbReference type="Proteomes" id="UP001595975">
    <property type="component" value="Unassembled WGS sequence"/>
</dbReference>
<dbReference type="RefSeq" id="WP_380227851.1">
    <property type="nucleotide sequence ID" value="NZ_JBHSOF010000036.1"/>
</dbReference>
<keyword evidence="2" id="KW-0175">Coiled coil</keyword>
<dbReference type="SMART" id="SM00871">
    <property type="entry name" value="AraC_E_bind"/>
    <property type="match status" value="1"/>
</dbReference>
<dbReference type="CDD" id="cd01107">
    <property type="entry name" value="HTH_BmrR"/>
    <property type="match status" value="1"/>
</dbReference>
<dbReference type="InterPro" id="IPR000551">
    <property type="entry name" value="MerR-type_HTH_dom"/>
</dbReference>
<dbReference type="PROSITE" id="PS50937">
    <property type="entry name" value="HTH_MERR_2"/>
    <property type="match status" value="1"/>
</dbReference>
<protein>
    <submittedName>
        <fullName evidence="4">MerR family transcriptional regulator</fullName>
    </submittedName>
</protein>
<dbReference type="EMBL" id="JBHSOF010000036">
    <property type="protein sequence ID" value="MFC5666182.1"/>
    <property type="molecule type" value="Genomic_DNA"/>
</dbReference>
<keyword evidence="1" id="KW-0238">DNA-binding</keyword>
<dbReference type="SUPFAM" id="SSF55136">
    <property type="entry name" value="Probable bacterial effector-binding domain"/>
    <property type="match status" value="1"/>
</dbReference>
<dbReference type="InterPro" id="IPR047057">
    <property type="entry name" value="MerR_fam"/>
</dbReference>
<dbReference type="PANTHER" id="PTHR30204:SF97">
    <property type="entry name" value="MERR FAMILY REGULATORY PROTEIN"/>
    <property type="match status" value="1"/>
</dbReference>
<dbReference type="PANTHER" id="PTHR30204">
    <property type="entry name" value="REDOX-CYCLING DRUG-SENSING TRANSCRIPTIONAL ACTIVATOR SOXR"/>
    <property type="match status" value="1"/>
</dbReference>
<dbReference type="Gene3D" id="3.20.80.10">
    <property type="entry name" value="Regulatory factor, effector binding domain"/>
    <property type="match status" value="1"/>
</dbReference>
<dbReference type="InterPro" id="IPR009061">
    <property type="entry name" value="DNA-bd_dom_put_sf"/>
</dbReference>
<evidence type="ECO:0000313" key="5">
    <source>
        <dbReference type="Proteomes" id="UP001595975"/>
    </source>
</evidence>
<evidence type="ECO:0000256" key="1">
    <source>
        <dbReference type="ARBA" id="ARBA00023125"/>
    </source>
</evidence>
<evidence type="ECO:0000313" key="4">
    <source>
        <dbReference type="EMBL" id="MFC5666182.1"/>
    </source>
</evidence>
<evidence type="ECO:0000256" key="2">
    <source>
        <dbReference type="SAM" id="Coils"/>
    </source>
</evidence>
<comment type="caution">
    <text evidence="4">The sequence shown here is derived from an EMBL/GenBank/DDBJ whole genome shotgun (WGS) entry which is preliminary data.</text>
</comment>
<gene>
    <name evidence="4" type="ORF">ACFP3U_24805</name>
</gene>
<sequence>MLNIGDFAKHGRVSVRMLRHYDAIGLLRPARVDPFSGYRCYEAAQLTRLNRVIALKDLGFTLQQVRAVLDEEVDTAELRGMLRLRRAELAAAIAAATERLARVEARLRTIESEGTMSTSEVVVKRLPVVRVAELTGVAASYEPQDIGPVIGPLFDDLCGRLAAAGIAGVGPSVARYEETADGDGSVLIRVAVPIPASVDPAGEHGFAVVDLPAVEEAATVVHRGSLADALGSFQALARFMEENGYRSAGYARELYLECPEDVADWVTELQEPVVRG</sequence>
<accession>A0ABW0X8H7</accession>
<organism evidence="4 5">
    <name type="scientific">Kitasatospora misakiensis</name>
    <dbReference type="NCBI Taxonomy" id="67330"/>
    <lineage>
        <taxon>Bacteria</taxon>
        <taxon>Bacillati</taxon>
        <taxon>Actinomycetota</taxon>
        <taxon>Actinomycetes</taxon>
        <taxon>Kitasatosporales</taxon>
        <taxon>Streptomycetaceae</taxon>
        <taxon>Kitasatospora</taxon>
    </lineage>
</organism>
<dbReference type="Gene3D" id="1.10.1660.10">
    <property type="match status" value="1"/>
</dbReference>
<proteinExistence type="predicted"/>
<feature type="domain" description="HTH merR-type" evidence="3">
    <location>
        <begin position="1"/>
        <end position="71"/>
    </location>
</feature>
<dbReference type="InterPro" id="IPR010499">
    <property type="entry name" value="AraC_E-bd"/>
</dbReference>
<dbReference type="InterPro" id="IPR011256">
    <property type="entry name" value="Reg_factor_effector_dom_sf"/>
</dbReference>